<evidence type="ECO:0000256" key="8">
    <source>
        <dbReference type="ARBA" id="ARBA00023136"/>
    </source>
</evidence>
<evidence type="ECO:0000256" key="9">
    <source>
        <dbReference type="SAM" id="Phobius"/>
    </source>
</evidence>
<feature type="transmembrane region" description="Helical" evidence="9">
    <location>
        <begin position="81"/>
        <end position="105"/>
    </location>
</feature>
<organism evidence="10 11">
    <name type="scientific">Paraglomus occultum</name>
    <dbReference type="NCBI Taxonomy" id="144539"/>
    <lineage>
        <taxon>Eukaryota</taxon>
        <taxon>Fungi</taxon>
        <taxon>Fungi incertae sedis</taxon>
        <taxon>Mucoromycota</taxon>
        <taxon>Glomeromycotina</taxon>
        <taxon>Glomeromycetes</taxon>
        <taxon>Paraglomerales</taxon>
        <taxon>Paraglomeraceae</taxon>
        <taxon>Paraglomus</taxon>
    </lineage>
</organism>
<evidence type="ECO:0000256" key="3">
    <source>
        <dbReference type="ARBA" id="ARBA00010026"/>
    </source>
</evidence>
<accession>A0A9N9DKC3</accession>
<dbReference type="PANTHER" id="PTHR13121:SF0">
    <property type="entry name" value="PHOSPHATIDYLINOSITOL GLYCAN ANCHOR BIOSYNTHESIS CLASS U PROTEIN"/>
    <property type="match status" value="1"/>
</dbReference>
<dbReference type="PANTHER" id="PTHR13121">
    <property type="entry name" value="GPI TRANSAMIDASE COMPONENT PIG-U"/>
    <property type="match status" value="1"/>
</dbReference>
<sequence>MSTTIALSSTAKRDLILIASILIRFLLFQFDNVTEILGNRVEIVTPVTSFRRLTEGIYLFQNGVPPYDGGIFHQPPLLLPIFAYIPTILTPILYTCLDLVFAYLIQEITRIKQQLYKDRPRSDGDGGEIEPWVVAG</sequence>
<dbReference type="OrthoDB" id="549017at2759"/>
<dbReference type="GO" id="GO:0006506">
    <property type="term" value="P:GPI anchor biosynthetic process"/>
    <property type="evidence" value="ECO:0007669"/>
    <property type="project" value="UniProtKB-KW"/>
</dbReference>
<evidence type="ECO:0000313" key="11">
    <source>
        <dbReference type="Proteomes" id="UP000789572"/>
    </source>
</evidence>
<name>A0A9N9DKC3_9GLOM</name>
<dbReference type="AlphaFoldDB" id="A0A9N9DKC3"/>
<dbReference type="GO" id="GO:0016255">
    <property type="term" value="P:attachment of GPI anchor to protein"/>
    <property type="evidence" value="ECO:0007669"/>
    <property type="project" value="InterPro"/>
</dbReference>
<dbReference type="Proteomes" id="UP000789572">
    <property type="component" value="Unassembled WGS sequence"/>
</dbReference>
<evidence type="ECO:0000256" key="6">
    <source>
        <dbReference type="ARBA" id="ARBA00022824"/>
    </source>
</evidence>
<evidence type="ECO:0000256" key="5">
    <source>
        <dbReference type="ARBA" id="ARBA00022692"/>
    </source>
</evidence>
<keyword evidence="11" id="KW-1185">Reference proteome</keyword>
<keyword evidence="5 9" id="KW-0812">Transmembrane</keyword>
<dbReference type="Pfam" id="PF06728">
    <property type="entry name" value="PIG-U"/>
    <property type="match status" value="1"/>
</dbReference>
<comment type="subcellular location">
    <subcellularLocation>
        <location evidence="1">Endoplasmic reticulum membrane</location>
        <topology evidence="1">Multi-pass membrane protein</topology>
    </subcellularLocation>
</comment>
<dbReference type="EMBL" id="CAJVPJ010003405">
    <property type="protein sequence ID" value="CAG8639538.1"/>
    <property type="molecule type" value="Genomic_DNA"/>
</dbReference>
<evidence type="ECO:0000256" key="4">
    <source>
        <dbReference type="ARBA" id="ARBA00022502"/>
    </source>
</evidence>
<keyword evidence="4" id="KW-0337">GPI-anchor biosynthesis</keyword>
<keyword evidence="6" id="KW-0256">Endoplasmic reticulum</keyword>
<feature type="non-terminal residue" evidence="10">
    <location>
        <position position="136"/>
    </location>
</feature>
<evidence type="ECO:0000313" key="10">
    <source>
        <dbReference type="EMBL" id="CAG8639538.1"/>
    </source>
</evidence>
<reference evidence="10" key="1">
    <citation type="submission" date="2021-06" db="EMBL/GenBank/DDBJ databases">
        <authorList>
            <person name="Kallberg Y."/>
            <person name="Tangrot J."/>
            <person name="Rosling A."/>
        </authorList>
    </citation>
    <scope>NUCLEOTIDE SEQUENCE</scope>
    <source>
        <strain evidence="10">IA702</strain>
    </source>
</reference>
<comment type="similarity">
    <text evidence="3">Belongs to the PIGU family.</text>
</comment>
<comment type="caution">
    <text evidence="10">The sequence shown here is derived from an EMBL/GenBank/DDBJ whole genome shotgun (WGS) entry which is preliminary data.</text>
</comment>
<protein>
    <submittedName>
        <fullName evidence="10">564_t:CDS:1</fullName>
    </submittedName>
</protein>
<keyword evidence="8 9" id="KW-0472">Membrane</keyword>
<gene>
    <name evidence="10" type="ORF">POCULU_LOCUS9341</name>
</gene>
<dbReference type="GO" id="GO:0042765">
    <property type="term" value="C:GPI-anchor transamidase complex"/>
    <property type="evidence" value="ECO:0007669"/>
    <property type="project" value="InterPro"/>
</dbReference>
<comment type="pathway">
    <text evidence="2">Glycolipid biosynthesis; glycosylphosphatidylinositol-anchor biosynthesis.</text>
</comment>
<dbReference type="InterPro" id="IPR009600">
    <property type="entry name" value="PIG-U"/>
</dbReference>
<evidence type="ECO:0000256" key="1">
    <source>
        <dbReference type="ARBA" id="ARBA00004477"/>
    </source>
</evidence>
<evidence type="ECO:0000256" key="7">
    <source>
        <dbReference type="ARBA" id="ARBA00022989"/>
    </source>
</evidence>
<proteinExistence type="inferred from homology"/>
<keyword evidence="7 9" id="KW-1133">Transmembrane helix</keyword>
<evidence type="ECO:0000256" key="2">
    <source>
        <dbReference type="ARBA" id="ARBA00004687"/>
    </source>
</evidence>